<evidence type="ECO:0000313" key="2">
    <source>
        <dbReference type="EMBL" id="WMS88645.1"/>
    </source>
</evidence>
<dbReference type="AlphaFoldDB" id="A0AA51X8Z9"/>
<proteinExistence type="predicted"/>
<accession>A0AA51X8Z9</accession>
<feature type="compositionally biased region" description="Basic and acidic residues" evidence="1">
    <location>
        <begin position="23"/>
        <end position="56"/>
    </location>
</feature>
<keyword evidence="3" id="KW-1185">Reference proteome</keyword>
<sequence>MECRRIKVTGSRLPQKRCATKQQWKEMTEQSQRELERLQSEQKRLIDADRVNDQNE</sequence>
<dbReference type="RefSeq" id="WP_309203863.1">
    <property type="nucleotide sequence ID" value="NZ_CP133548.1"/>
</dbReference>
<dbReference type="Proteomes" id="UP001239782">
    <property type="component" value="Chromosome"/>
</dbReference>
<organism evidence="2 3">
    <name type="scientific">Pleionea litopenaei</name>
    <dbReference type="NCBI Taxonomy" id="3070815"/>
    <lineage>
        <taxon>Bacteria</taxon>
        <taxon>Pseudomonadati</taxon>
        <taxon>Pseudomonadota</taxon>
        <taxon>Gammaproteobacteria</taxon>
        <taxon>Oceanospirillales</taxon>
        <taxon>Pleioneaceae</taxon>
        <taxon>Pleionea</taxon>
    </lineage>
</organism>
<dbReference type="EMBL" id="CP133548">
    <property type="protein sequence ID" value="WMS88645.1"/>
    <property type="molecule type" value="Genomic_DNA"/>
</dbReference>
<feature type="region of interest" description="Disordered" evidence="1">
    <location>
        <begin position="1"/>
        <end position="56"/>
    </location>
</feature>
<protein>
    <submittedName>
        <fullName evidence="2">Uncharacterized protein</fullName>
    </submittedName>
</protein>
<gene>
    <name evidence="2" type="ORF">Q9312_06950</name>
</gene>
<evidence type="ECO:0000256" key="1">
    <source>
        <dbReference type="SAM" id="MobiDB-lite"/>
    </source>
</evidence>
<dbReference type="KEGG" id="plei:Q9312_06950"/>
<name>A0AA51X8Z9_9GAMM</name>
<evidence type="ECO:0000313" key="3">
    <source>
        <dbReference type="Proteomes" id="UP001239782"/>
    </source>
</evidence>
<reference evidence="2 3" key="1">
    <citation type="submission" date="2023-08" db="EMBL/GenBank/DDBJ databases">
        <title>Pleionea litopenaei sp. nov., isolated from stomach of juvenile Litopenaeus vannamei.</title>
        <authorList>
            <person name="Rho A.M."/>
            <person name="Hwang C.Y."/>
        </authorList>
    </citation>
    <scope>NUCLEOTIDE SEQUENCE [LARGE SCALE GENOMIC DNA]</scope>
    <source>
        <strain evidence="2 3">HL-JVS1</strain>
    </source>
</reference>